<protein>
    <submittedName>
        <fullName evidence="2">KTSC domain-containing protein</fullName>
    </submittedName>
</protein>
<feature type="domain" description="KTSC" evidence="1">
    <location>
        <begin position="2"/>
        <end position="56"/>
    </location>
</feature>
<accession>A0ABN6UJ85</accession>
<gene>
    <name evidence="2" type="ORF">LA521A_15310</name>
</gene>
<name>A0ABN6UJ85_9GAMM</name>
<sequence length="78" mass="8910">MESDAMASVGYDADRRVLEIEFTSGEVYRYFDVPPHLHAGLMAAGSHGQFFAEHIRYAGFDYEHVNEDEALRRRGSRT</sequence>
<evidence type="ECO:0000313" key="3">
    <source>
        <dbReference type="Proteomes" id="UP001317822"/>
    </source>
</evidence>
<dbReference type="Proteomes" id="UP001317822">
    <property type="component" value="Chromosome"/>
</dbReference>
<dbReference type="Pfam" id="PF13619">
    <property type="entry name" value="KTSC"/>
    <property type="match status" value="1"/>
</dbReference>
<reference evidence="2 3" key="1">
    <citation type="journal article" date="2023" name="Int. J. Syst. Evol. Microbiol.">
        <title>Physiological and genomic analyses of cobalamin (vitamin B12)-auxotrophy of Lysobacter auxotrophicus sp. nov., a methionine-auxotrophic chitinolytic bacterium isolated from chitin-treated soil.</title>
        <authorList>
            <person name="Saito A."/>
            <person name="Dohra H."/>
            <person name="Hamada M."/>
            <person name="Moriuchi R."/>
            <person name="Kotsuchibashi Y."/>
            <person name="Mori K."/>
        </authorList>
    </citation>
    <scope>NUCLEOTIDE SEQUENCE [LARGE SCALE GENOMIC DNA]</scope>
    <source>
        <strain evidence="2 3">5-21a</strain>
    </source>
</reference>
<dbReference type="InterPro" id="IPR025309">
    <property type="entry name" value="KTSC_dom"/>
</dbReference>
<proteinExistence type="predicted"/>
<evidence type="ECO:0000313" key="2">
    <source>
        <dbReference type="EMBL" id="BDU16330.1"/>
    </source>
</evidence>
<evidence type="ECO:0000259" key="1">
    <source>
        <dbReference type="Pfam" id="PF13619"/>
    </source>
</evidence>
<dbReference type="EMBL" id="AP027041">
    <property type="protein sequence ID" value="BDU16330.1"/>
    <property type="molecule type" value="Genomic_DNA"/>
</dbReference>
<dbReference type="RefSeq" id="WP_281781717.1">
    <property type="nucleotide sequence ID" value="NZ_AP027041.1"/>
</dbReference>
<keyword evidence="3" id="KW-1185">Reference proteome</keyword>
<organism evidence="2 3">
    <name type="scientific">Lysobacter auxotrophicus</name>
    <dbReference type="NCBI Taxonomy" id="2992573"/>
    <lineage>
        <taxon>Bacteria</taxon>
        <taxon>Pseudomonadati</taxon>
        <taxon>Pseudomonadota</taxon>
        <taxon>Gammaproteobacteria</taxon>
        <taxon>Lysobacterales</taxon>
        <taxon>Lysobacteraceae</taxon>
        <taxon>Lysobacter</taxon>
    </lineage>
</organism>